<accession>A0A177TIG7</accession>
<proteinExistence type="predicted"/>
<sequence>MELFLTSDATSVILNSNGPSFLHAQVHLVIPRGTPPPSSRLDNIRVSLLCKESLGFPAGCIESSQWQSSIQVKNVDRTVLRSGGTYTWEVQIEVPTDMPAYERCRSGFCFQTLRAEATFPGFRLFRKSLEAEKSVFLIAPPESEDSFCYDHSQCGVGEGLGPVLIQAQTQHLTVAGYLHAAAQIPAASPDCTLDGVEFTLIQHTKLKSRKRPNRVVECARRRVPLFKAEEKDCEAMQWTFRLPNDQQMRPSTIHQHSAIQISHTMEARFYYTVDEEDDTRSEATATSSSSSHSSKIQRKKRAFLLTWPITIASCAFRWASIHLPAYSPLDSSPVPVQSRDVWHGKNVHLSHEQCVCGQSMKEVMRVEEEMAQAHAMERGCGKMGVGSMDSISFDGTVFAGKDFRSEKC</sequence>
<dbReference type="AlphaFoldDB" id="A0A177TIG7"/>
<evidence type="ECO:0000313" key="1">
    <source>
        <dbReference type="EMBL" id="KAE8257561.1"/>
    </source>
</evidence>
<dbReference type="Proteomes" id="UP000077521">
    <property type="component" value="Unassembled WGS sequence"/>
</dbReference>
<gene>
    <name evidence="1" type="ORF">A4X13_0g2284</name>
</gene>
<name>A0A177TIG7_9BASI</name>
<reference evidence="1" key="1">
    <citation type="submission" date="2016-04" db="EMBL/GenBank/DDBJ databases">
        <authorList>
            <person name="Nguyen H.D."/>
            <person name="Samba Siva P."/>
            <person name="Cullis J."/>
            <person name="Levesque C.A."/>
            <person name="Hambleton S."/>
        </authorList>
    </citation>
    <scope>NUCLEOTIDE SEQUENCE</scope>
    <source>
        <strain evidence="1">DAOMC 236416</strain>
    </source>
</reference>
<evidence type="ECO:0000313" key="2">
    <source>
        <dbReference type="Proteomes" id="UP000077521"/>
    </source>
</evidence>
<keyword evidence="2" id="KW-1185">Reference proteome</keyword>
<protein>
    <recommendedName>
        <fullName evidence="3">Arrestin-like N-terminal domain-containing protein</fullName>
    </recommendedName>
</protein>
<comment type="caution">
    <text evidence="1">The sequence shown here is derived from an EMBL/GenBank/DDBJ whole genome shotgun (WGS) entry which is preliminary data.</text>
</comment>
<dbReference type="OrthoDB" id="3345971at2759"/>
<dbReference type="EMBL" id="LWDF02000105">
    <property type="protein sequence ID" value="KAE8257561.1"/>
    <property type="molecule type" value="Genomic_DNA"/>
</dbReference>
<organism evidence="1 2">
    <name type="scientific">Tilletia indica</name>
    <dbReference type="NCBI Taxonomy" id="43049"/>
    <lineage>
        <taxon>Eukaryota</taxon>
        <taxon>Fungi</taxon>
        <taxon>Dikarya</taxon>
        <taxon>Basidiomycota</taxon>
        <taxon>Ustilaginomycotina</taxon>
        <taxon>Exobasidiomycetes</taxon>
        <taxon>Tilletiales</taxon>
        <taxon>Tilletiaceae</taxon>
        <taxon>Tilletia</taxon>
    </lineage>
</organism>
<evidence type="ECO:0008006" key="3">
    <source>
        <dbReference type="Google" id="ProtNLM"/>
    </source>
</evidence>
<reference evidence="1" key="2">
    <citation type="journal article" date="2019" name="IMA Fungus">
        <title>Genome sequencing and comparison of five Tilletia species to identify candidate genes for the detection of regulated species infecting wheat.</title>
        <authorList>
            <person name="Nguyen H.D.T."/>
            <person name="Sultana T."/>
            <person name="Kesanakurti P."/>
            <person name="Hambleton S."/>
        </authorList>
    </citation>
    <scope>NUCLEOTIDE SEQUENCE</scope>
    <source>
        <strain evidence="1">DAOMC 236416</strain>
    </source>
</reference>